<comment type="caution">
    <text evidence="1">The sequence shown here is derived from an EMBL/GenBank/DDBJ whole genome shotgun (WGS) entry which is preliminary data.</text>
</comment>
<protein>
    <submittedName>
        <fullName evidence="1">Deaminase</fullName>
    </submittedName>
</protein>
<sequence>MLNKTKKVIVTGEAPVTGAPYSQAVSYGDLLFVSGQGPVDPKTGEVAYGSLEEQVRLVLSNLSAILEAGGASLGDVLKITVFLADMDDFESMNTVYKEYFKGDMPARTCIQADRLPFDIRVEIDAIACIPNNKR</sequence>
<gene>
    <name evidence="1" type="ORF">C4B59_06190</name>
</gene>
<accession>A0AC61L4D1</accession>
<evidence type="ECO:0000313" key="1">
    <source>
        <dbReference type="EMBL" id="PXF61143.1"/>
    </source>
</evidence>
<evidence type="ECO:0000313" key="2">
    <source>
        <dbReference type="Proteomes" id="UP000248329"/>
    </source>
</evidence>
<name>A0AC61L4D1_9EURY</name>
<reference evidence="1" key="1">
    <citation type="submission" date="2018-01" db="EMBL/GenBank/DDBJ databases">
        <authorList>
            <person name="Krukenberg V."/>
        </authorList>
    </citation>
    <scope>NUCLEOTIDE SEQUENCE</scope>
    <source>
        <strain evidence="1">E20ANME2</strain>
    </source>
</reference>
<dbReference type="EMBL" id="PQXF01000008">
    <property type="protein sequence ID" value="PXF61143.1"/>
    <property type="molecule type" value="Genomic_DNA"/>
</dbReference>
<dbReference type="Proteomes" id="UP000248329">
    <property type="component" value="Unassembled WGS sequence"/>
</dbReference>
<proteinExistence type="predicted"/>
<organism evidence="1 2">
    <name type="scientific">Candidatus Methanogaster sp</name>
    <dbReference type="NCBI Taxonomy" id="3386292"/>
    <lineage>
        <taxon>Archaea</taxon>
        <taxon>Methanobacteriati</taxon>
        <taxon>Methanobacteriota</taxon>
        <taxon>Stenosarchaea group</taxon>
        <taxon>Methanomicrobia</taxon>
        <taxon>Methanosarcinales</taxon>
        <taxon>ANME-2 cluster</taxon>
        <taxon>Candidatus Methanogasteraceae</taxon>
        <taxon>Candidatus Methanogaster</taxon>
    </lineage>
</organism>